<evidence type="ECO:0000313" key="2">
    <source>
        <dbReference type="Proteomes" id="UP001497516"/>
    </source>
</evidence>
<name>A0AAV2CUB8_9ROSI</name>
<accession>A0AAV2CUB8</accession>
<dbReference type="InterPro" id="IPR036908">
    <property type="entry name" value="RlpA-like_sf"/>
</dbReference>
<proteinExistence type="predicted"/>
<dbReference type="AlphaFoldDB" id="A0AAV2CUB8"/>
<protein>
    <submittedName>
        <fullName evidence="1">Uncharacterized protein</fullName>
    </submittedName>
</protein>
<organism evidence="1 2">
    <name type="scientific">Linum trigynum</name>
    <dbReference type="NCBI Taxonomy" id="586398"/>
    <lineage>
        <taxon>Eukaryota</taxon>
        <taxon>Viridiplantae</taxon>
        <taxon>Streptophyta</taxon>
        <taxon>Embryophyta</taxon>
        <taxon>Tracheophyta</taxon>
        <taxon>Spermatophyta</taxon>
        <taxon>Magnoliopsida</taxon>
        <taxon>eudicotyledons</taxon>
        <taxon>Gunneridae</taxon>
        <taxon>Pentapetalae</taxon>
        <taxon>rosids</taxon>
        <taxon>fabids</taxon>
        <taxon>Malpighiales</taxon>
        <taxon>Linaceae</taxon>
        <taxon>Linum</taxon>
    </lineage>
</organism>
<keyword evidence="2" id="KW-1185">Reference proteome</keyword>
<reference evidence="1 2" key="1">
    <citation type="submission" date="2024-04" db="EMBL/GenBank/DDBJ databases">
        <authorList>
            <person name="Fracassetti M."/>
        </authorList>
    </citation>
    <scope>NUCLEOTIDE SEQUENCE [LARGE SCALE GENOMIC DNA]</scope>
</reference>
<sequence>MDASRLAHPHILHHLIFCESPFEKSCPVSYSRFFDFFCVVRGKDNRCPPTPSSGRGALISTFVDLEVREFETAQIRFRLLAATTSSCGHRFDAMISKQQVAASVALDTVSGACGYGNLGWDGYGMATVGLSKSLFKCG</sequence>
<dbReference type="SUPFAM" id="SSF50685">
    <property type="entry name" value="Barwin-like endoglucanases"/>
    <property type="match status" value="1"/>
</dbReference>
<dbReference type="EMBL" id="OZ034814">
    <property type="protein sequence ID" value="CAL1359492.1"/>
    <property type="molecule type" value="Genomic_DNA"/>
</dbReference>
<evidence type="ECO:0000313" key="1">
    <source>
        <dbReference type="EMBL" id="CAL1359492.1"/>
    </source>
</evidence>
<gene>
    <name evidence="1" type="ORF">LTRI10_LOCUS6973</name>
</gene>
<dbReference type="Proteomes" id="UP001497516">
    <property type="component" value="Chromosome 10"/>
</dbReference>